<dbReference type="AlphaFoldDB" id="A0A5J6GRG1"/>
<dbReference type="Proteomes" id="UP000325529">
    <property type="component" value="Chromosome"/>
</dbReference>
<dbReference type="KEGG" id="ska:CP970_42750"/>
<reference evidence="1 2" key="1">
    <citation type="submission" date="2017-09" db="EMBL/GenBank/DDBJ databases">
        <authorList>
            <person name="Lee N."/>
            <person name="Cho B.-K."/>
        </authorList>
    </citation>
    <scope>NUCLEOTIDE SEQUENCE [LARGE SCALE GENOMIC DNA]</scope>
    <source>
        <strain evidence="1 2">ATCC 12853</strain>
    </source>
</reference>
<dbReference type="OrthoDB" id="3371202at2"/>
<dbReference type="EMBL" id="CP023699">
    <property type="protein sequence ID" value="QEU96771.1"/>
    <property type="molecule type" value="Genomic_DNA"/>
</dbReference>
<sequence>MDHTVAVPDGRSYPQVAATLGPTRTADWLCRSQEIDEVAVRADAHGGRLGWRQVGQPAPGGSDVAVFLGPGHPADLTACPASS</sequence>
<name>A0A5J6GRG1_STRKN</name>
<evidence type="ECO:0000313" key="1">
    <source>
        <dbReference type="EMBL" id="QEU96771.1"/>
    </source>
</evidence>
<evidence type="ECO:0000313" key="2">
    <source>
        <dbReference type="Proteomes" id="UP000325529"/>
    </source>
</evidence>
<accession>A0A5J6GRG1</accession>
<keyword evidence="2" id="KW-1185">Reference proteome</keyword>
<dbReference type="RefSeq" id="WP_055553279.1">
    <property type="nucleotide sequence ID" value="NZ_CP023699.1"/>
</dbReference>
<gene>
    <name evidence="1" type="ORF">CP970_42750</name>
</gene>
<protein>
    <submittedName>
        <fullName evidence="1">Uncharacterized protein</fullName>
    </submittedName>
</protein>
<organism evidence="1 2">
    <name type="scientific">Streptomyces kanamyceticus</name>
    <dbReference type="NCBI Taxonomy" id="1967"/>
    <lineage>
        <taxon>Bacteria</taxon>
        <taxon>Bacillati</taxon>
        <taxon>Actinomycetota</taxon>
        <taxon>Actinomycetes</taxon>
        <taxon>Kitasatosporales</taxon>
        <taxon>Streptomycetaceae</taxon>
        <taxon>Streptomyces</taxon>
    </lineage>
</organism>
<proteinExistence type="predicted"/>